<keyword evidence="7" id="KW-1185">Reference proteome</keyword>
<dbReference type="InterPro" id="IPR029000">
    <property type="entry name" value="Cyclophilin-like_dom_sf"/>
</dbReference>
<dbReference type="SUPFAM" id="SSF50891">
    <property type="entry name" value="Cyclophilin-like"/>
    <property type="match status" value="1"/>
</dbReference>
<keyword evidence="3" id="KW-0067">ATP-binding</keyword>
<gene>
    <name evidence="6" type="ORF">GCM10009839_41530</name>
</gene>
<feature type="compositionally biased region" description="Acidic residues" evidence="4">
    <location>
        <begin position="206"/>
        <end position="216"/>
    </location>
</feature>
<proteinExistence type="predicted"/>
<evidence type="ECO:0000256" key="4">
    <source>
        <dbReference type="SAM" id="MobiDB-lite"/>
    </source>
</evidence>
<reference evidence="6 7" key="1">
    <citation type="journal article" date="2019" name="Int. J. Syst. Evol. Microbiol.">
        <title>The Global Catalogue of Microorganisms (GCM) 10K type strain sequencing project: providing services to taxonomists for standard genome sequencing and annotation.</title>
        <authorList>
            <consortium name="The Broad Institute Genomics Platform"/>
            <consortium name="The Broad Institute Genome Sequencing Center for Infectious Disease"/>
            <person name="Wu L."/>
            <person name="Ma J."/>
        </authorList>
    </citation>
    <scope>NUCLEOTIDE SEQUENCE [LARGE SCALE GENOMIC DNA]</scope>
    <source>
        <strain evidence="6 7">JCM 16014</strain>
    </source>
</reference>
<feature type="domain" description="Carboxyltransferase" evidence="5">
    <location>
        <begin position="3"/>
        <end position="194"/>
    </location>
</feature>
<keyword evidence="2 6" id="KW-0378">Hydrolase</keyword>
<dbReference type="InterPro" id="IPR003833">
    <property type="entry name" value="CT_C_D"/>
</dbReference>
<name>A0ABN2UG32_9ACTN</name>
<feature type="region of interest" description="Disordered" evidence="4">
    <location>
        <begin position="206"/>
        <end position="236"/>
    </location>
</feature>
<dbReference type="GO" id="GO:0016787">
    <property type="term" value="F:hydrolase activity"/>
    <property type="evidence" value="ECO:0007669"/>
    <property type="project" value="UniProtKB-KW"/>
</dbReference>
<dbReference type="SMART" id="SM00796">
    <property type="entry name" value="AHS1"/>
    <property type="match status" value="1"/>
</dbReference>
<dbReference type="PANTHER" id="PTHR34698">
    <property type="entry name" value="5-OXOPROLINASE SUBUNIT B"/>
    <property type="match status" value="1"/>
</dbReference>
<organism evidence="6 7">
    <name type="scientific">Catenulispora yoronensis</name>
    <dbReference type="NCBI Taxonomy" id="450799"/>
    <lineage>
        <taxon>Bacteria</taxon>
        <taxon>Bacillati</taxon>
        <taxon>Actinomycetota</taxon>
        <taxon>Actinomycetes</taxon>
        <taxon>Catenulisporales</taxon>
        <taxon>Catenulisporaceae</taxon>
        <taxon>Catenulispora</taxon>
    </lineage>
</organism>
<dbReference type="Pfam" id="PF02682">
    <property type="entry name" value="CT_C_D"/>
    <property type="match status" value="1"/>
</dbReference>
<keyword evidence="1" id="KW-0547">Nucleotide-binding</keyword>
<comment type="caution">
    <text evidence="6">The sequence shown here is derived from an EMBL/GenBank/DDBJ whole genome shotgun (WGS) entry which is preliminary data.</text>
</comment>
<dbReference type="Gene3D" id="2.40.100.10">
    <property type="entry name" value="Cyclophilin-like"/>
    <property type="match status" value="1"/>
</dbReference>
<accession>A0ABN2UG32</accession>
<sequence>MSLRIRPCGPEALLIDLDDIGLVGAVYADLLRLRADGQLPGVQDIVPAAATVLLDGVADPRALAARLAELEPRPQAQLVGDTVEVRARYDGPDLDDVARLWGVSPADVVRIHCETEFRVAFAGFAPGFGYLVGLPERYAVPRRSTARVAVPAGAIGLAGAFTGVYPRRSPGGWQLIGTTDAVLWDAERQPPALFVPGTRVRFVAEDGDQEDGDQVDGDQMTANQAVGHDSKEHGSG</sequence>
<evidence type="ECO:0000256" key="3">
    <source>
        <dbReference type="ARBA" id="ARBA00022840"/>
    </source>
</evidence>
<protein>
    <submittedName>
        <fullName evidence="6">Allophanate hydrolase subunit 1</fullName>
    </submittedName>
</protein>
<dbReference type="Proteomes" id="UP001500751">
    <property type="component" value="Unassembled WGS sequence"/>
</dbReference>
<dbReference type="InterPro" id="IPR010016">
    <property type="entry name" value="PxpB"/>
</dbReference>
<evidence type="ECO:0000256" key="1">
    <source>
        <dbReference type="ARBA" id="ARBA00022741"/>
    </source>
</evidence>
<evidence type="ECO:0000256" key="2">
    <source>
        <dbReference type="ARBA" id="ARBA00022801"/>
    </source>
</evidence>
<dbReference type="Gene3D" id="3.30.1360.40">
    <property type="match status" value="1"/>
</dbReference>
<evidence type="ECO:0000313" key="7">
    <source>
        <dbReference type="Proteomes" id="UP001500751"/>
    </source>
</evidence>
<evidence type="ECO:0000313" key="6">
    <source>
        <dbReference type="EMBL" id="GAA2036347.1"/>
    </source>
</evidence>
<dbReference type="PANTHER" id="PTHR34698:SF2">
    <property type="entry name" value="5-OXOPROLINASE SUBUNIT B"/>
    <property type="match status" value="1"/>
</dbReference>
<evidence type="ECO:0000259" key="5">
    <source>
        <dbReference type="SMART" id="SM00796"/>
    </source>
</evidence>
<dbReference type="EMBL" id="BAAAQN010000023">
    <property type="protein sequence ID" value="GAA2036347.1"/>
    <property type="molecule type" value="Genomic_DNA"/>
</dbReference>
<dbReference type="RefSeq" id="WP_344667282.1">
    <property type="nucleotide sequence ID" value="NZ_BAAAQN010000023.1"/>
</dbReference>